<dbReference type="InterPro" id="IPR003439">
    <property type="entry name" value="ABC_transporter-like_ATP-bd"/>
</dbReference>
<dbReference type="GO" id="GO:0042626">
    <property type="term" value="F:ATPase-coupled transmembrane transporter activity"/>
    <property type="evidence" value="ECO:0007669"/>
    <property type="project" value="TreeGrafter"/>
</dbReference>
<evidence type="ECO:0000256" key="4">
    <source>
        <dbReference type="ARBA" id="ARBA00022692"/>
    </source>
</evidence>
<comment type="caution">
    <text evidence="9">The sequence shown here is derived from an EMBL/GenBank/DDBJ whole genome shotgun (WGS) entry which is preliminary data.</text>
</comment>
<accession>A0A9P0Q955</accession>
<dbReference type="InterPro" id="IPR050352">
    <property type="entry name" value="ABCG_transporters"/>
</dbReference>
<evidence type="ECO:0000256" key="1">
    <source>
        <dbReference type="ARBA" id="ARBA00004141"/>
    </source>
</evidence>
<keyword evidence="5" id="KW-1133">Transmembrane helix</keyword>
<proteinExistence type="inferred from homology"/>
<name>A0A9P0Q955_ACAOB</name>
<dbReference type="Proteomes" id="UP001152888">
    <property type="component" value="Unassembled WGS sequence"/>
</dbReference>
<dbReference type="GO" id="GO:0005886">
    <property type="term" value="C:plasma membrane"/>
    <property type="evidence" value="ECO:0007669"/>
    <property type="project" value="TreeGrafter"/>
</dbReference>
<dbReference type="GO" id="GO:0005524">
    <property type="term" value="F:ATP binding"/>
    <property type="evidence" value="ECO:0007669"/>
    <property type="project" value="InterPro"/>
</dbReference>
<dbReference type="SUPFAM" id="SSF52540">
    <property type="entry name" value="P-loop containing nucleoside triphosphate hydrolases"/>
    <property type="match status" value="1"/>
</dbReference>
<feature type="chain" id="PRO_5040332390" description="ABC transporter domain-containing protein" evidence="7">
    <location>
        <begin position="17"/>
        <end position="111"/>
    </location>
</feature>
<comment type="subcellular location">
    <subcellularLocation>
        <location evidence="1">Membrane</location>
        <topology evidence="1">Multi-pass membrane protein</topology>
    </subcellularLocation>
</comment>
<dbReference type="InterPro" id="IPR027417">
    <property type="entry name" value="P-loop_NTPase"/>
</dbReference>
<dbReference type="OrthoDB" id="66620at2759"/>
<dbReference type="Pfam" id="PF00005">
    <property type="entry name" value="ABC_tran"/>
    <property type="match status" value="1"/>
</dbReference>
<evidence type="ECO:0000256" key="6">
    <source>
        <dbReference type="ARBA" id="ARBA00023136"/>
    </source>
</evidence>
<feature type="domain" description="ABC transporter" evidence="8">
    <location>
        <begin position="21"/>
        <end position="57"/>
    </location>
</feature>
<evidence type="ECO:0000259" key="8">
    <source>
        <dbReference type="Pfam" id="PF00005"/>
    </source>
</evidence>
<keyword evidence="4" id="KW-0812">Transmembrane</keyword>
<dbReference type="AlphaFoldDB" id="A0A9P0Q955"/>
<sequence length="111" mass="12154">MLMNKNIFISILLVSGSKLILRSISGEFKSGQLNAILGPSGAGKSTLLNILAGYKYIMQEDLIQPMLTVAECMMVAADLKLGKLLKKSDKVKAVSVLKQKSVQFDQFETFI</sequence>
<evidence type="ECO:0000256" key="2">
    <source>
        <dbReference type="ARBA" id="ARBA00005814"/>
    </source>
</evidence>
<keyword evidence="6" id="KW-0472">Membrane</keyword>
<dbReference type="Gene3D" id="3.40.50.300">
    <property type="entry name" value="P-loop containing nucleotide triphosphate hydrolases"/>
    <property type="match status" value="1"/>
</dbReference>
<evidence type="ECO:0000313" key="9">
    <source>
        <dbReference type="EMBL" id="CAH2013892.1"/>
    </source>
</evidence>
<dbReference type="GO" id="GO:0016887">
    <property type="term" value="F:ATP hydrolysis activity"/>
    <property type="evidence" value="ECO:0007669"/>
    <property type="project" value="InterPro"/>
</dbReference>
<dbReference type="PANTHER" id="PTHR48041:SF15">
    <property type="entry name" value="FI05267P"/>
    <property type="match status" value="1"/>
</dbReference>
<evidence type="ECO:0000256" key="3">
    <source>
        <dbReference type="ARBA" id="ARBA00022448"/>
    </source>
</evidence>
<evidence type="ECO:0000256" key="7">
    <source>
        <dbReference type="SAM" id="SignalP"/>
    </source>
</evidence>
<gene>
    <name evidence="9" type="ORF">ACAOBT_LOCUS33738</name>
</gene>
<feature type="signal peptide" evidence="7">
    <location>
        <begin position="1"/>
        <end position="16"/>
    </location>
</feature>
<evidence type="ECO:0000256" key="5">
    <source>
        <dbReference type="ARBA" id="ARBA00022989"/>
    </source>
</evidence>
<keyword evidence="7" id="KW-0732">Signal</keyword>
<keyword evidence="3" id="KW-0813">Transport</keyword>
<evidence type="ECO:0000313" key="10">
    <source>
        <dbReference type="Proteomes" id="UP001152888"/>
    </source>
</evidence>
<dbReference type="PANTHER" id="PTHR48041">
    <property type="entry name" value="ABC TRANSPORTER G FAMILY MEMBER 28"/>
    <property type="match status" value="1"/>
</dbReference>
<dbReference type="EMBL" id="CAKOFQ010008386">
    <property type="protein sequence ID" value="CAH2013892.1"/>
    <property type="molecule type" value="Genomic_DNA"/>
</dbReference>
<protein>
    <recommendedName>
        <fullName evidence="8">ABC transporter domain-containing protein</fullName>
    </recommendedName>
</protein>
<organism evidence="9 10">
    <name type="scientific">Acanthoscelides obtectus</name>
    <name type="common">Bean weevil</name>
    <name type="synonym">Bruchus obtectus</name>
    <dbReference type="NCBI Taxonomy" id="200917"/>
    <lineage>
        <taxon>Eukaryota</taxon>
        <taxon>Metazoa</taxon>
        <taxon>Ecdysozoa</taxon>
        <taxon>Arthropoda</taxon>
        <taxon>Hexapoda</taxon>
        <taxon>Insecta</taxon>
        <taxon>Pterygota</taxon>
        <taxon>Neoptera</taxon>
        <taxon>Endopterygota</taxon>
        <taxon>Coleoptera</taxon>
        <taxon>Polyphaga</taxon>
        <taxon>Cucujiformia</taxon>
        <taxon>Chrysomeloidea</taxon>
        <taxon>Chrysomelidae</taxon>
        <taxon>Bruchinae</taxon>
        <taxon>Bruchini</taxon>
        <taxon>Acanthoscelides</taxon>
    </lineage>
</organism>
<keyword evidence="10" id="KW-1185">Reference proteome</keyword>
<reference evidence="9" key="1">
    <citation type="submission" date="2022-03" db="EMBL/GenBank/DDBJ databases">
        <authorList>
            <person name="Sayadi A."/>
        </authorList>
    </citation>
    <scope>NUCLEOTIDE SEQUENCE</scope>
</reference>
<comment type="similarity">
    <text evidence="2">Belongs to the ABC transporter superfamily. ABCG family. Eye pigment precursor importer (TC 3.A.1.204) subfamily.</text>
</comment>